<organism evidence="2 5">
    <name type="scientific">Parabacteroides distasonis</name>
    <dbReference type="NCBI Taxonomy" id="823"/>
    <lineage>
        <taxon>Bacteria</taxon>
        <taxon>Pseudomonadati</taxon>
        <taxon>Bacteroidota</taxon>
        <taxon>Bacteroidia</taxon>
        <taxon>Bacteroidales</taxon>
        <taxon>Tannerellaceae</taxon>
        <taxon>Parabacteroides</taxon>
    </lineage>
</organism>
<evidence type="ECO:0000313" key="3">
    <source>
        <dbReference type="EMBL" id="MCB6518839.1"/>
    </source>
</evidence>
<dbReference type="RefSeq" id="WP_008774277.1">
    <property type="nucleotide sequence ID" value="NZ_BAABYH010000001.1"/>
</dbReference>
<dbReference type="InterPro" id="IPR032205">
    <property type="entry name" value="DUF5024"/>
</dbReference>
<feature type="chain" id="PRO_5042682869" evidence="1">
    <location>
        <begin position="25"/>
        <end position="146"/>
    </location>
</feature>
<accession>A0A173R390</accession>
<reference evidence="3" key="2">
    <citation type="submission" date="2021-10" db="EMBL/GenBank/DDBJ databases">
        <title>Collection of gut derived symbiotic bacterial strains cultured from healthy donors.</title>
        <authorList>
            <person name="Lin H."/>
            <person name="Littmann E."/>
            <person name="Kohout C."/>
            <person name="Pamer E.G."/>
        </authorList>
    </citation>
    <scope>NUCLEOTIDE SEQUENCE</scope>
    <source>
        <strain evidence="3">DFI.2.94</strain>
    </source>
</reference>
<feature type="signal peptide" evidence="1">
    <location>
        <begin position="1"/>
        <end position="24"/>
    </location>
</feature>
<proteinExistence type="predicted"/>
<dbReference type="Proteomes" id="UP001211522">
    <property type="component" value="Unassembled WGS sequence"/>
</dbReference>
<dbReference type="EMBL" id="JAQMPX010000135">
    <property type="protein sequence ID" value="MDB9140503.1"/>
    <property type="molecule type" value="Genomic_DNA"/>
</dbReference>
<dbReference type="Pfam" id="PF16427">
    <property type="entry name" value="DUF5024"/>
    <property type="match status" value="1"/>
</dbReference>
<protein>
    <submittedName>
        <fullName evidence="3">DUF5024 domain-containing protein</fullName>
    </submittedName>
</protein>
<dbReference type="Proteomes" id="UP001198806">
    <property type="component" value="Unassembled WGS sequence"/>
</dbReference>
<gene>
    <name evidence="2" type="ORF">ERS852429_00212</name>
    <name evidence="3" type="ORF">LI194_13640</name>
    <name evidence="4" type="ORF">PN612_18600</name>
</gene>
<reference evidence="4" key="3">
    <citation type="submission" date="2023-01" db="EMBL/GenBank/DDBJ databases">
        <title>Human gut microbiome strain richness.</title>
        <authorList>
            <person name="Chen-Liaw A."/>
        </authorList>
    </citation>
    <scope>NUCLEOTIDE SEQUENCE</scope>
    <source>
        <strain evidence="4">D35st1_E5_D35t1_190705</strain>
    </source>
</reference>
<sequence length="146" mass="16564">MKASKCFWVALCLLVGSFSTELWAQKNLEAVVQKCKADKTIDKSVVTNKDPKTKKVYKIVSSFVVEGHAALQQEIKSAFERDKEEAYQVIENENDGVVSWFIRFSKGKNTVSYSINVDEEELLLTVIENFDMPEGKDIEIRSSSDM</sequence>
<dbReference type="Proteomes" id="UP000095591">
    <property type="component" value="Unassembled WGS sequence"/>
</dbReference>
<dbReference type="AlphaFoldDB" id="A0A173R390"/>
<dbReference type="EMBL" id="CYXP01000001">
    <property type="protein sequence ID" value="CUM72292.1"/>
    <property type="molecule type" value="Genomic_DNA"/>
</dbReference>
<evidence type="ECO:0000313" key="2">
    <source>
        <dbReference type="EMBL" id="CUM72292.1"/>
    </source>
</evidence>
<evidence type="ECO:0000256" key="1">
    <source>
        <dbReference type="SAM" id="SignalP"/>
    </source>
</evidence>
<evidence type="ECO:0000313" key="4">
    <source>
        <dbReference type="EMBL" id="MDB9140503.1"/>
    </source>
</evidence>
<evidence type="ECO:0000313" key="5">
    <source>
        <dbReference type="Proteomes" id="UP000095591"/>
    </source>
</evidence>
<keyword evidence="1" id="KW-0732">Signal</keyword>
<name>A0A173R390_PARDI</name>
<reference evidence="2 5" key="1">
    <citation type="submission" date="2015-09" db="EMBL/GenBank/DDBJ databases">
        <authorList>
            <consortium name="Pathogen Informatics"/>
        </authorList>
    </citation>
    <scope>NUCLEOTIDE SEQUENCE [LARGE SCALE GENOMIC DNA]</scope>
    <source>
        <strain evidence="2 5">2789STDY5608872</strain>
    </source>
</reference>
<dbReference type="EMBL" id="JAJCNI010000016">
    <property type="protein sequence ID" value="MCB6518839.1"/>
    <property type="molecule type" value="Genomic_DNA"/>
</dbReference>